<name>A0ABW2FI19_9BACL</name>
<comment type="caution">
    <text evidence="3">The sequence shown here is derived from an EMBL/GenBank/DDBJ whole genome shotgun (WGS) entry which is preliminary data.</text>
</comment>
<evidence type="ECO:0000313" key="4">
    <source>
        <dbReference type="Proteomes" id="UP001596378"/>
    </source>
</evidence>
<feature type="transmembrane region" description="Helical" evidence="1">
    <location>
        <begin position="9"/>
        <end position="28"/>
    </location>
</feature>
<protein>
    <submittedName>
        <fullName evidence="3">DUF5919 domain-containing protein</fullName>
    </submittedName>
</protein>
<keyword evidence="4" id="KW-1185">Reference proteome</keyword>
<dbReference type="Pfam" id="PF19319">
    <property type="entry name" value="DUF5919"/>
    <property type="match status" value="1"/>
</dbReference>
<dbReference type="EMBL" id="JBHTAI010000026">
    <property type="protein sequence ID" value="MFC7152826.1"/>
    <property type="molecule type" value="Genomic_DNA"/>
</dbReference>
<sequence length="259" mass="29354">MKKNKSESLVYTVVVLLGVIAIIVGQFLGNTLNGVLTSVGTSVIASAIIYFLLNHFVGNPILPIISSLQKLDLSLKESIELLNQTSKVGLVGIWSRRVSIDNEIWIKKIKDSSKRIDILGYAVHFLPEHYEFNKLIEKKSEEGCQIRFLLGKPDGDYVKARNIEEKNEGSISQRIETTLARLKPLLEQGLIEIRLHDLPLYNSIYRFDSEMLVTPHLYGLRGASAPLINLKEVEKGIFEIYEKHFEDIWLISEKYVSAN</sequence>
<keyword evidence="1" id="KW-1133">Transmembrane helix</keyword>
<evidence type="ECO:0000256" key="1">
    <source>
        <dbReference type="SAM" id="Phobius"/>
    </source>
</evidence>
<reference evidence="4" key="1">
    <citation type="journal article" date="2019" name="Int. J. Syst. Evol. Microbiol.">
        <title>The Global Catalogue of Microorganisms (GCM) 10K type strain sequencing project: providing services to taxonomists for standard genome sequencing and annotation.</title>
        <authorList>
            <consortium name="The Broad Institute Genomics Platform"/>
            <consortium name="The Broad Institute Genome Sequencing Center for Infectious Disease"/>
            <person name="Wu L."/>
            <person name="Ma J."/>
        </authorList>
    </citation>
    <scope>NUCLEOTIDE SEQUENCE [LARGE SCALE GENOMIC DNA]</scope>
    <source>
        <strain evidence="4">KCTC 12907</strain>
    </source>
</reference>
<keyword evidence="1" id="KW-0472">Membrane</keyword>
<accession>A0ABW2FI19</accession>
<evidence type="ECO:0000313" key="3">
    <source>
        <dbReference type="EMBL" id="MFC7152826.1"/>
    </source>
</evidence>
<feature type="transmembrane region" description="Helical" evidence="1">
    <location>
        <begin position="34"/>
        <end position="53"/>
    </location>
</feature>
<dbReference type="Proteomes" id="UP001596378">
    <property type="component" value="Unassembled WGS sequence"/>
</dbReference>
<dbReference type="InterPro" id="IPR045697">
    <property type="entry name" value="DUF5919"/>
</dbReference>
<keyword evidence="1" id="KW-0812">Transmembrane</keyword>
<dbReference type="RefSeq" id="WP_378050962.1">
    <property type="nucleotide sequence ID" value="NZ_JBHMDN010000031.1"/>
</dbReference>
<feature type="domain" description="DUF5919" evidence="2">
    <location>
        <begin position="116"/>
        <end position="252"/>
    </location>
</feature>
<proteinExistence type="predicted"/>
<evidence type="ECO:0000259" key="2">
    <source>
        <dbReference type="Pfam" id="PF19319"/>
    </source>
</evidence>
<gene>
    <name evidence="3" type="ORF">ACFQMJ_30175</name>
</gene>
<organism evidence="3 4">
    <name type="scientific">Cohnella cellulosilytica</name>
    <dbReference type="NCBI Taxonomy" id="986710"/>
    <lineage>
        <taxon>Bacteria</taxon>
        <taxon>Bacillati</taxon>
        <taxon>Bacillota</taxon>
        <taxon>Bacilli</taxon>
        <taxon>Bacillales</taxon>
        <taxon>Paenibacillaceae</taxon>
        <taxon>Cohnella</taxon>
    </lineage>
</organism>